<dbReference type="EMBL" id="MKCS01000003">
    <property type="protein sequence ID" value="OHX10818.1"/>
    <property type="molecule type" value="Genomic_DNA"/>
</dbReference>
<gene>
    <name evidence="4" type="ORF">BI344_18130</name>
    <name evidence="3" type="ORF">BI347_20135</name>
</gene>
<dbReference type="Pfam" id="PF08898">
    <property type="entry name" value="DUF1843"/>
    <property type="match status" value="1"/>
</dbReference>
<feature type="domain" description="DUF1842" evidence="1">
    <location>
        <begin position="10"/>
        <end position="122"/>
    </location>
</feature>
<organism evidence="3 5">
    <name type="scientific">Chromobacterium sphagni</name>
    <dbReference type="NCBI Taxonomy" id="1903179"/>
    <lineage>
        <taxon>Bacteria</taxon>
        <taxon>Pseudomonadati</taxon>
        <taxon>Pseudomonadota</taxon>
        <taxon>Betaproteobacteria</taxon>
        <taxon>Neisseriales</taxon>
        <taxon>Chromobacteriaceae</taxon>
        <taxon>Chromobacterium</taxon>
    </lineage>
</organism>
<accession>A0A1S1WUB5</accession>
<dbReference type="STRING" id="1903179.BI347_20135"/>
<protein>
    <recommendedName>
        <fullName evidence="7">DUF1842 domain-containing protein</fullName>
    </recommendedName>
</protein>
<dbReference type="Pfam" id="PF08896">
    <property type="entry name" value="DUF1842"/>
    <property type="match status" value="1"/>
</dbReference>
<keyword evidence="6" id="KW-1185">Reference proteome</keyword>
<dbReference type="OrthoDB" id="1491780at2"/>
<dbReference type="RefSeq" id="WP_071113520.1">
    <property type="nucleotide sequence ID" value="NZ_MKCS01000003.1"/>
</dbReference>
<proteinExistence type="predicted"/>
<sequence>MSGNTQALEGLFPVSYIITTGAPGAQTLQLNLLVNSAGETVAGTARVTQATNPPLDLHSDVWGQYTYLTIMPPSEGRILITAQGNQGGPHSNSAANFKIHLVLEHNWKKGVANYSYFNGQQWVEVENVPAKLNEKLQSRRYPEIPLEPGPVIPSGGRVIPLYGVPIQSAIASGDLTHMKTLASLAQQQLDSKPQLESALAELKAEISKLGG</sequence>
<reference evidence="5 6" key="1">
    <citation type="submission" date="2016-09" db="EMBL/GenBank/DDBJ databases">
        <title>Chromobacterium muskegensis sp. nov., an insecticidal bacterium isolated from Sphagnum bogs.</title>
        <authorList>
            <person name="Sparks M.E."/>
            <person name="Blackburn M.B."/>
            <person name="Gundersen-Rindal D.E."/>
            <person name="Mitchell A."/>
            <person name="Farrar R."/>
            <person name="Kuhar D."/>
        </authorList>
    </citation>
    <scope>NUCLEOTIDE SEQUENCE [LARGE SCALE GENOMIC DNA]</scope>
    <source>
        <strain evidence="4 6">14B-1</strain>
        <strain evidence="3 5">37-2</strain>
    </source>
</reference>
<dbReference type="EMBL" id="MKCT01000034">
    <property type="protein sequence ID" value="OHX19504.1"/>
    <property type="molecule type" value="Genomic_DNA"/>
</dbReference>
<comment type="caution">
    <text evidence="3">The sequence shown here is derived from an EMBL/GenBank/DDBJ whole genome shotgun (WGS) entry which is preliminary data.</text>
</comment>
<dbReference type="AlphaFoldDB" id="A0A1S1WUB5"/>
<dbReference type="InterPro" id="IPR014992">
    <property type="entry name" value="DUF1842"/>
</dbReference>
<evidence type="ECO:0000313" key="3">
    <source>
        <dbReference type="EMBL" id="OHX10818.1"/>
    </source>
</evidence>
<evidence type="ECO:0000313" key="5">
    <source>
        <dbReference type="Proteomes" id="UP000180088"/>
    </source>
</evidence>
<evidence type="ECO:0000313" key="6">
    <source>
        <dbReference type="Proteomes" id="UP000180280"/>
    </source>
</evidence>
<dbReference type="Proteomes" id="UP000180088">
    <property type="component" value="Unassembled WGS sequence"/>
</dbReference>
<evidence type="ECO:0008006" key="7">
    <source>
        <dbReference type="Google" id="ProtNLM"/>
    </source>
</evidence>
<evidence type="ECO:0000313" key="4">
    <source>
        <dbReference type="EMBL" id="OHX19504.1"/>
    </source>
</evidence>
<dbReference type="Proteomes" id="UP000180280">
    <property type="component" value="Unassembled WGS sequence"/>
</dbReference>
<name>A0A1S1WUB5_9NEIS</name>
<evidence type="ECO:0000259" key="2">
    <source>
        <dbReference type="Pfam" id="PF08898"/>
    </source>
</evidence>
<evidence type="ECO:0000259" key="1">
    <source>
        <dbReference type="Pfam" id="PF08896"/>
    </source>
</evidence>
<dbReference type="InterPro" id="IPR014994">
    <property type="entry name" value="DUF1843"/>
</dbReference>
<feature type="domain" description="DUF1843" evidence="2">
    <location>
        <begin position="160"/>
        <end position="209"/>
    </location>
</feature>